<dbReference type="Proteomes" id="UP001516662">
    <property type="component" value="Unassembled WGS sequence"/>
</dbReference>
<proteinExistence type="predicted"/>
<protein>
    <submittedName>
        <fullName evidence="2">Uncharacterized protein</fullName>
    </submittedName>
</protein>
<name>A0ABR9QLN1_9BACI</name>
<organism evidence="2 3">
    <name type="scientific">Litchfieldia luteola</name>
    <dbReference type="NCBI Taxonomy" id="682179"/>
    <lineage>
        <taxon>Bacteria</taxon>
        <taxon>Bacillati</taxon>
        <taxon>Bacillota</taxon>
        <taxon>Bacilli</taxon>
        <taxon>Bacillales</taxon>
        <taxon>Bacillaceae</taxon>
        <taxon>Litchfieldia</taxon>
    </lineage>
</organism>
<feature type="transmembrane region" description="Helical" evidence="1">
    <location>
        <begin position="87"/>
        <end position="113"/>
    </location>
</feature>
<keyword evidence="1" id="KW-1133">Transmembrane helix</keyword>
<keyword evidence="1" id="KW-0472">Membrane</keyword>
<feature type="transmembrane region" description="Helical" evidence="1">
    <location>
        <begin position="7"/>
        <end position="23"/>
    </location>
</feature>
<evidence type="ECO:0000313" key="2">
    <source>
        <dbReference type="EMBL" id="MBE4909408.1"/>
    </source>
</evidence>
<accession>A0ABR9QLN1</accession>
<reference evidence="2 3" key="1">
    <citation type="submission" date="2020-10" db="EMBL/GenBank/DDBJ databases">
        <title>Bacillus sp. HD4P25, an endophyte from a halophyte.</title>
        <authorList>
            <person name="Sun J.-Q."/>
        </authorList>
    </citation>
    <scope>NUCLEOTIDE SEQUENCE [LARGE SCALE GENOMIC DNA]</scope>
    <source>
        <strain evidence="2 3">YIM 93174</strain>
    </source>
</reference>
<feature type="transmembrane region" description="Helical" evidence="1">
    <location>
        <begin position="55"/>
        <end position="75"/>
    </location>
</feature>
<evidence type="ECO:0000313" key="3">
    <source>
        <dbReference type="Proteomes" id="UP001516662"/>
    </source>
</evidence>
<evidence type="ECO:0000256" key="1">
    <source>
        <dbReference type="SAM" id="Phobius"/>
    </source>
</evidence>
<dbReference type="EMBL" id="JADCLJ010000022">
    <property type="protein sequence ID" value="MBE4909408.1"/>
    <property type="molecule type" value="Genomic_DNA"/>
</dbReference>
<comment type="caution">
    <text evidence="2">The sequence shown here is derived from an EMBL/GenBank/DDBJ whole genome shotgun (WGS) entry which is preliminary data.</text>
</comment>
<gene>
    <name evidence="2" type="ORF">IMZ08_15255</name>
</gene>
<keyword evidence="1" id="KW-0812">Transmembrane</keyword>
<sequence>MIIAMSAPFVLAFVTGLLLSFLIELSVSYVVMISIVFGICVGISFGAFVKFHSVLAGYFNGIVGAMMGAMLGAVVKDPTLCGLPADAAANMILNTTLFSLFGTSLSILTFWFINYSLKV</sequence>
<feature type="transmembrane region" description="Helical" evidence="1">
    <location>
        <begin position="29"/>
        <end position="48"/>
    </location>
</feature>
<keyword evidence="3" id="KW-1185">Reference proteome</keyword>